<accession>A0AAU9V0F3</accession>
<organism evidence="1 2">
    <name type="scientific">Euphydryas editha</name>
    <name type="common">Edith's checkerspot</name>
    <dbReference type="NCBI Taxonomy" id="104508"/>
    <lineage>
        <taxon>Eukaryota</taxon>
        <taxon>Metazoa</taxon>
        <taxon>Ecdysozoa</taxon>
        <taxon>Arthropoda</taxon>
        <taxon>Hexapoda</taxon>
        <taxon>Insecta</taxon>
        <taxon>Pterygota</taxon>
        <taxon>Neoptera</taxon>
        <taxon>Endopterygota</taxon>
        <taxon>Lepidoptera</taxon>
        <taxon>Glossata</taxon>
        <taxon>Ditrysia</taxon>
        <taxon>Papilionoidea</taxon>
        <taxon>Nymphalidae</taxon>
        <taxon>Nymphalinae</taxon>
        <taxon>Euphydryas</taxon>
    </lineage>
</organism>
<evidence type="ECO:0000313" key="1">
    <source>
        <dbReference type="EMBL" id="CAH2104998.1"/>
    </source>
</evidence>
<name>A0AAU9V0F3_EUPED</name>
<comment type="caution">
    <text evidence="1">The sequence shown here is derived from an EMBL/GenBank/DDBJ whole genome shotgun (WGS) entry which is preliminary data.</text>
</comment>
<sequence length="85" mass="9484">MAYGETEYQKAIGMATEGKAPLEIQDMSELSSLPLHRTGAKIEFYRGFTAACPKDTADVPRGRINAKRVPTKYPIPDNRRATQKK</sequence>
<reference evidence="1" key="1">
    <citation type="submission" date="2022-03" db="EMBL/GenBank/DDBJ databases">
        <authorList>
            <person name="Tunstrom K."/>
        </authorList>
    </citation>
    <scope>NUCLEOTIDE SEQUENCE</scope>
</reference>
<gene>
    <name evidence="1" type="ORF">EEDITHA_LOCUS19317</name>
</gene>
<proteinExistence type="predicted"/>
<protein>
    <submittedName>
        <fullName evidence="1">Uncharacterized protein</fullName>
    </submittedName>
</protein>
<dbReference type="AlphaFoldDB" id="A0AAU9V0F3"/>
<evidence type="ECO:0000313" key="2">
    <source>
        <dbReference type="Proteomes" id="UP001153954"/>
    </source>
</evidence>
<keyword evidence="2" id="KW-1185">Reference proteome</keyword>
<dbReference type="Proteomes" id="UP001153954">
    <property type="component" value="Unassembled WGS sequence"/>
</dbReference>
<dbReference type="EMBL" id="CAKOGL010000027">
    <property type="protein sequence ID" value="CAH2104998.1"/>
    <property type="molecule type" value="Genomic_DNA"/>
</dbReference>